<evidence type="ECO:0000313" key="3">
    <source>
        <dbReference type="Proteomes" id="UP000503297"/>
    </source>
</evidence>
<dbReference type="Proteomes" id="UP000503297">
    <property type="component" value="Chromosome"/>
</dbReference>
<sequence>MTVYEGAILTVDAHDTVARFLVEREGRIAYVGDRLPEGFRDDERVQLGQGALAPAFVDTHQHLASFAVFNDGLNVSSARSNAQIQQMVSDYARHAEGSMLLAFGASPHSVGEGRLLTRAELDEACPDRPMMMVKYDGHACVVNTSLLRRIEGRVGGLRGFHADTGEMNQEAFFKTSDYLTGSISLPRLVRSIQRALDCLAARGIGMVHTVSGVGFAGDLDISLETWLARSAQAGMQVRVFPQSLDVRTATRRGLPRIGGCFATALDGCFGSRDAALLQPYEGTDDRGVLYYDDALVTDFCRRAHDAGLQIEVHAIGDAAFEQATRCLEVALSADDARGRRHGVIHACLPTAAGIERCARLGIHLPMQTSFIDWPQEPDAYLATLLGPQRAARLNPLRTLWDAGIVLSAGSDAPCTDPDPILWMQRACNHSVPAQSLTVREALRMCTYHGAWVSFDEAERGSLEEGKMADMVVLSGNPYKVSASDLGSLKVERTVLQGRPYAGQTQGALAAVARGAVSRAKA</sequence>
<gene>
    <name evidence="2" type="ORF">HLV38_01375</name>
</gene>
<evidence type="ECO:0000313" key="2">
    <source>
        <dbReference type="EMBL" id="QKF06922.1"/>
    </source>
</evidence>
<proteinExistence type="predicted"/>
<dbReference type="InterPro" id="IPR011059">
    <property type="entry name" value="Metal-dep_hydrolase_composite"/>
</dbReference>
<dbReference type="InterPro" id="IPR032466">
    <property type="entry name" value="Metal_Hydrolase"/>
</dbReference>
<dbReference type="SUPFAM" id="SSF51338">
    <property type="entry name" value="Composite domain of metallo-dependent hydrolases"/>
    <property type="match status" value="1"/>
</dbReference>
<keyword evidence="2" id="KW-0378">Hydrolase</keyword>
<dbReference type="PANTHER" id="PTHR22642:SF2">
    <property type="entry name" value="PROTEIN LONG AFTER FAR-RED 3"/>
    <property type="match status" value="1"/>
</dbReference>
<feature type="domain" description="Amidohydrolase 3" evidence="1">
    <location>
        <begin position="47"/>
        <end position="499"/>
    </location>
</feature>
<protein>
    <submittedName>
        <fullName evidence="2">Amidohydrolase family protein</fullName>
    </submittedName>
</protein>
<dbReference type="KEGG" id="bwa:HLV38_01375"/>
<keyword evidence="3" id="KW-1185">Reference proteome</keyword>
<dbReference type="Gene3D" id="3.10.310.70">
    <property type="match status" value="1"/>
</dbReference>
<dbReference type="RefSeq" id="WP_173163615.1">
    <property type="nucleotide sequence ID" value="NZ_CP053716.1"/>
</dbReference>
<dbReference type="Pfam" id="PF07969">
    <property type="entry name" value="Amidohydro_3"/>
    <property type="match status" value="1"/>
</dbReference>
<dbReference type="AlphaFoldDB" id="A0A6M8J7M8"/>
<evidence type="ECO:0000259" key="1">
    <source>
        <dbReference type="Pfam" id="PF07969"/>
    </source>
</evidence>
<dbReference type="InterPro" id="IPR013108">
    <property type="entry name" value="Amidohydro_3"/>
</dbReference>
<reference evidence="3" key="1">
    <citation type="submission" date="2020-05" db="EMBL/GenBank/DDBJ databases">
        <title>Novel species in genus Nocardioides.</title>
        <authorList>
            <person name="Zhang G."/>
        </authorList>
    </citation>
    <scope>NUCLEOTIDE SEQUENCE [LARGE SCALE GENOMIC DNA]</scope>
    <source>
        <strain evidence="3">zg-1050</strain>
    </source>
</reference>
<dbReference type="PANTHER" id="PTHR22642">
    <property type="entry name" value="IMIDAZOLONEPROPIONASE"/>
    <property type="match status" value="1"/>
</dbReference>
<dbReference type="GO" id="GO:0016810">
    <property type="term" value="F:hydrolase activity, acting on carbon-nitrogen (but not peptide) bonds"/>
    <property type="evidence" value="ECO:0007669"/>
    <property type="project" value="InterPro"/>
</dbReference>
<organism evidence="2 3">
    <name type="scientific">Berryella wangjianweii</name>
    <dbReference type="NCBI Taxonomy" id="2734634"/>
    <lineage>
        <taxon>Bacteria</taxon>
        <taxon>Bacillati</taxon>
        <taxon>Actinomycetota</taxon>
        <taxon>Coriobacteriia</taxon>
        <taxon>Eggerthellales</taxon>
        <taxon>Eggerthellaceae</taxon>
        <taxon>Berryella</taxon>
    </lineage>
</organism>
<dbReference type="Gene3D" id="3.20.20.140">
    <property type="entry name" value="Metal-dependent hydrolases"/>
    <property type="match status" value="1"/>
</dbReference>
<name>A0A6M8J7M8_9ACTN</name>
<dbReference type="EMBL" id="CP053716">
    <property type="protein sequence ID" value="QKF06922.1"/>
    <property type="molecule type" value="Genomic_DNA"/>
</dbReference>
<dbReference type="SUPFAM" id="SSF51556">
    <property type="entry name" value="Metallo-dependent hydrolases"/>
    <property type="match status" value="1"/>
</dbReference>
<accession>A0A6M8J7M8</accession>
<dbReference type="Gene3D" id="2.30.40.10">
    <property type="entry name" value="Urease, subunit C, domain 1"/>
    <property type="match status" value="1"/>
</dbReference>